<evidence type="ECO:0000256" key="2">
    <source>
        <dbReference type="ARBA" id="ARBA00012438"/>
    </source>
</evidence>
<dbReference type="Gene3D" id="3.30.565.10">
    <property type="entry name" value="Histidine kinase-like ATPase, C-terminal domain"/>
    <property type="match status" value="1"/>
</dbReference>
<dbReference type="Proteomes" id="UP000186819">
    <property type="component" value="Unassembled WGS sequence"/>
</dbReference>
<keyword evidence="11" id="KW-1185">Reference proteome</keyword>
<dbReference type="Pfam" id="PF12860">
    <property type="entry name" value="PAS_7"/>
    <property type="match status" value="1"/>
</dbReference>
<keyword evidence="3 4" id="KW-0597">Phosphoprotein</keyword>
<evidence type="ECO:0000259" key="6">
    <source>
        <dbReference type="PROSITE" id="PS50109"/>
    </source>
</evidence>
<dbReference type="InterPro" id="IPR011006">
    <property type="entry name" value="CheY-like_superfamily"/>
</dbReference>
<dbReference type="SUPFAM" id="SSF47384">
    <property type="entry name" value="Homodimeric domain of signal transducing histidine kinase"/>
    <property type="match status" value="1"/>
</dbReference>
<keyword evidence="5" id="KW-0175">Coiled coil</keyword>
<feature type="domain" description="Histidine kinase" evidence="6">
    <location>
        <begin position="327"/>
        <end position="548"/>
    </location>
</feature>
<dbReference type="PROSITE" id="PS50112">
    <property type="entry name" value="PAS"/>
    <property type="match status" value="1"/>
</dbReference>
<dbReference type="NCBIfam" id="TIGR00229">
    <property type="entry name" value="sensory_box"/>
    <property type="match status" value="1"/>
</dbReference>
<dbReference type="Gene3D" id="1.10.287.130">
    <property type="match status" value="1"/>
</dbReference>
<dbReference type="STRING" id="34027.SAMN05421829_11670"/>
<evidence type="ECO:0000313" key="11">
    <source>
        <dbReference type="Proteomes" id="UP000186819"/>
    </source>
</evidence>
<dbReference type="CDD" id="cd00082">
    <property type="entry name" value="HisKA"/>
    <property type="match status" value="1"/>
</dbReference>
<dbReference type="Gene3D" id="3.30.450.20">
    <property type="entry name" value="PAS domain"/>
    <property type="match status" value="2"/>
</dbReference>
<keyword evidence="10" id="KW-0808">Transferase</keyword>
<dbReference type="Gene3D" id="3.40.50.2300">
    <property type="match status" value="1"/>
</dbReference>
<dbReference type="PROSITE" id="PS50113">
    <property type="entry name" value="PAC"/>
    <property type="match status" value="1"/>
</dbReference>
<dbReference type="SMART" id="SM00388">
    <property type="entry name" value="HisKA"/>
    <property type="match status" value="1"/>
</dbReference>
<dbReference type="SUPFAM" id="SSF52172">
    <property type="entry name" value="CheY-like"/>
    <property type="match status" value="1"/>
</dbReference>
<dbReference type="SUPFAM" id="SSF55874">
    <property type="entry name" value="ATPase domain of HSP90 chaperone/DNA topoisomerase II/histidine kinase"/>
    <property type="match status" value="1"/>
</dbReference>
<dbReference type="PRINTS" id="PR00344">
    <property type="entry name" value="BCTRLSENSOR"/>
</dbReference>
<dbReference type="InterPro" id="IPR005467">
    <property type="entry name" value="His_kinase_dom"/>
</dbReference>
<proteinExistence type="predicted"/>
<dbReference type="InterPro" id="IPR036097">
    <property type="entry name" value="HisK_dim/P_sf"/>
</dbReference>
<dbReference type="PANTHER" id="PTHR43065:SF42">
    <property type="entry name" value="TWO-COMPONENT SENSOR PPRA"/>
    <property type="match status" value="1"/>
</dbReference>
<dbReference type="InterPro" id="IPR003661">
    <property type="entry name" value="HisK_dim/P_dom"/>
</dbReference>
<protein>
    <recommendedName>
        <fullName evidence="2">histidine kinase</fullName>
        <ecNumber evidence="2">2.7.13.3</ecNumber>
    </recommendedName>
</protein>
<dbReference type="CDD" id="cd00130">
    <property type="entry name" value="PAS"/>
    <property type="match status" value="1"/>
</dbReference>
<dbReference type="Pfam" id="PF02518">
    <property type="entry name" value="HATPase_c"/>
    <property type="match status" value="1"/>
</dbReference>
<evidence type="ECO:0000259" key="8">
    <source>
        <dbReference type="PROSITE" id="PS50112"/>
    </source>
</evidence>
<sequence length="702" mass="76357">MLRTPPPTQSAKAPSRMSSHELRRYDLLLAGLDLLDQAIAVFDATPKLVTWNKAMLRLLDFPESMVRVGTPFEEFVRFNAERGEYGEGELEKLVSERMAAARAFLPHYAERKRPNGKILAIRGVPIPNLGFVSLWTDITEQRRAEEVIHQQNLELEARVKARTQELENANARLAHANAEIDEIAGALRHSEEKLKTIIDSIPALIAYVDRNEIYQFANRGYAEWFGLSKEAIVGRTIESVFGPELYPVVRQRLAVVDRGERVSYEYARKLANGRTVHARSVIVPEMSAQGEVLGYFVLSTDITEQKASQAALIQAQKMEAVGQLTGGLAHDFNNLLTIIIGNLAALQSQMPPGTHGEHLDPALHAARRGAELIKRLLTFSRGQALEPRAVEVGALVQDMAQLLARSLTENVRLHTQAPPAPLHAFVDAHQLENALLNLALNARDAMPDGGDLTIAIGERHLDEGPAALAELPPGDYVQIDVTDTGSGIAPELLPRLFEPFFTTKPFGRGSGLGLAMVYGFVRQSGGNIRIRSTPGKGTTVTFVLPRAEAPAAVAESGTAPLVSAGRSVSGPVLLVEDEPEVRRVIRLQLTALGYTVIEAADGVEAWLLLEAVSDIAILVTDTIMPGGIGGRELVTRTRALRPDMPILMITGYASDNALAGTAELDVPVLRKPFDQATLAAALDELLEHPGTAAVQREEAPDR</sequence>
<dbReference type="PROSITE" id="PS50110">
    <property type="entry name" value="RESPONSE_REGULATORY"/>
    <property type="match status" value="1"/>
</dbReference>
<dbReference type="SMART" id="SM00086">
    <property type="entry name" value="PAC"/>
    <property type="match status" value="1"/>
</dbReference>
<dbReference type="SMART" id="SM00448">
    <property type="entry name" value="REC"/>
    <property type="match status" value="1"/>
</dbReference>
<dbReference type="InterPro" id="IPR013656">
    <property type="entry name" value="PAS_4"/>
</dbReference>
<dbReference type="EC" id="2.7.13.3" evidence="2"/>
<dbReference type="SUPFAM" id="SSF55785">
    <property type="entry name" value="PYP-like sensor domain (PAS domain)"/>
    <property type="match status" value="2"/>
</dbReference>
<dbReference type="SMART" id="SM00387">
    <property type="entry name" value="HATPase_c"/>
    <property type="match status" value="1"/>
</dbReference>
<evidence type="ECO:0000256" key="1">
    <source>
        <dbReference type="ARBA" id="ARBA00000085"/>
    </source>
</evidence>
<name>A0A1N7B5M4_9RHOO</name>
<dbReference type="InterPro" id="IPR036890">
    <property type="entry name" value="HATPase_C_sf"/>
</dbReference>
<evidence type="ECO:0000256" key="4">
    <source>
        <dbReference type="PROSITE-ProRule" id="PRU00169"/>
    </source>
</evidence>
<evidence type="ECO:0000259" key="9">
    <source>
        <dbReference type="PROSITE" id="PS50113"/>
    </source>
</evidence>
<dbReference type="InterPro" id="IPR000014">
    <property type="entry name" value="PAS"/>
</dbReference>
<dbReference type="Pfam" id="PF00072">
    <property type="entry name" value="Response_reg"/>
    <property type="match status" value="1"/>
</dbReference>
<gene>
    <name evidence="10" type="ORF">SAMN05421829_11670</name>
</gene>
<dbReference type="InterPro" id="IPR000700">
    <property type="entry name" value="PAS-assoc_C"/>
</dbReference>
<dbReference type="InterPro" id="IPR004358">
    <property type="entry name" value="Sig_transdc_His_kin-like_C"/>
</dbReference>
<reference evidence="11" key="1">
    <citation type="submission" date="2017-01" db="EMBL/GenBank/DDBJ databases">
        <authorList>
            <person name="Varghese N."/>
            <person name="Submissions S."/>
        </authorList>
    </citation>
    <scope>NUCLEOTIDE SEQUENCE [LARGE SCALE GENOMIC DNA]</scope>
    <source>
        <strain evidence="11">ATCC 51758</strain>
    </source>
</reference>
<dbReference type="InterPro" id="IPR035965">
    <property type="entry name" value="PAS-like_dom_sf"/>
</dbReference>
<dbReference type="Pfam" id="PF08448">
    <property type="entry name" value="PAS_4"/>
    <property type="match status" value="1"/>
</dbReference>
<dbReference type="InterPro" id="IPR003594">
    <property type="entry name" value="HATPase_dom"/>
</dbReference>
<dbReference type="Pfam" id="PF00512">
    <property type="entry name" value="HisKA"/>
    <property type="match status" value="1"/>
</dbReference>
<organism evidence="10 11">
    <name type="scientific">Aromatoleum tolulyticum</name>
    <dbReference type="NCBI Taxonomy" id="34027"/>
    <lineage>
        <taxon>Bacteria</taxon>
        <taxon>Pseudomonadati</taxon>
        <taxon>Pseudomonadota</taxon>
        <taxon>Betaproteobacteria</taxon>
        <taxon>Rhodocyclales</taxon>
        <taxon>Rhodocyclaceae</taxon>
        <taxon>Aromatoleum</taxon>
    </lineage>
</organism>
<feature type="domain" description="PAS" evidence="8">
    <location>
        <begin position="190"/>
        <end position="260"/>
    </location>
</feature>
<dbReference type="RefSeq" id="WP_076603853.1">
    <property type="nucleotide sequence ID" value="NZ_FTMD01000016.1"/>
</dbReference>
<dbReference type="PANTHER" id="PTHR43065">
    <property type="entry name" value="SENSOR HISTIDINE KINASE"/>
    <property type="match status" value="1"/>
</dbReference>
<accession>A0A1N7B5M4</accession>
<dbReference type="GO" id="GO:0000155">
    <property type="term" value="F:phosphorelay sensor kinase activity"/>
    <property type="evidence" value="ECO:0007669"/>
    <property type="project" value="InterPro"/>
</dbReference>
<feature type="modified residue" description="4-aspartylphosphate" evidence="4">
    <location>
        <position position="621"/>
    </location>
</feature>
<evidence type="ECO:0000256" key="5">
    <source>
        <dbReference type="SAM" id="Coils"/>
    </source>
</evidence>
<comment type="catalytic activity">
    <reaction evidence="1">
        <text>ATP + protein L-histidine = ADP + protein N-phospho-L-histidine.</text>
        <dbReference type="EC" id="2.7.13.3"/>
    </reaction>
</comment>
<evidence type="ECO:0000259" key="7">
    <source>
        <dbReference type="PROSITE" id="PS50110"/>
    </source>
</evidence>
<dbReference type="SMART" id="SM00091">
    <property type="entry name" value="PAS"/>
    <property type="match status" value="2"/>
</dbReference>
<evidence type="ECO:0000313" key="10">
    <source>
        <dbReference type="EMBL" id="SIR46660.1"/>
    </source>
</evidence>
<dbReference type="InterPro" id="IPR001789">
    <property type="entry name" value="Sig_transdc_resp-reg_receiver"/>
</dbReference>
<feature type="coiled-coil region" evidence="5">
    <location>
        <begin position="152"/>
        <end position="193"/>
    </location>
</feature>
<keyword evidence="10" id="KW-0418">Kinase</keyword>
<dbReference type="EMBL" id="FTMD01000016">
    <property type="protein sequence ID" value="SIR46660.1"/>
    <property type="molecule type" value="Genomic_DNA"/>
</dbReference>
<dbReference type="AlphaFoldDB" id="A0A1N7B5M4"/>
<feature type="domain" description="Response regulatory" evidence="7">
    <location>
        <begin position="571"/>
        <end position="686"/>
    </location>
</feature>
<dbReference type="InterPro" id="IPR001610">
    <property type="entry name" value="PAC"/>
</dbReference>
<evidence type="ECO:0000256" key="3">
    <source>
        <dbReference type="ARBA" id="ARBA00022553"/>
    </source>
</evidence>
<feature type="domain" description="PAC" evidence="9">
    <location>
        <begin position="260"/>
        <end position="314"/>
    </location>
</feature>
<dbReference type="PROSITE" id="PS50109">
    <property type="entry name" value="HIS_KIN"/>
    <property type="match status" value="1"/>
</dbReference>